<dbReference type="Gene3D" id="1.10.530.10">
    <property type="match status" value="1"/>
</dbReference>
<feature type="transmembrane region" description="Helical" evidence="3">
    <location>
        <begin position="7"/>
        <end position="26"/>
    </location>
</feature>
<dbReference type="Gene3D" id="1.10.1240.20">
    <property type="entry name" value="Lytic transglycosylase, superhelical linker domain"/>
    <property type="match status" value="1"/>
</dbReference>
<keyword evidence="3" id="KW-1133">Transmembrane helix</keyword>
<evidence type="ECO:0000256" key="2">
    <source>
        <dbReference type="ARBA" id="ARBA00022729"/>
    </source>
</evidence>
<dbReference type="KEGG" id="pmai:CF386_04905"/>
<dbReference type="EMBL" id="CP022355">
    <property type="protein sequence ID" value="ASK78390.1"/>
    <property type="molecule type" value="Genomic_DNA"/>
</dbReference>
<gene>
    <name evidence="6" type="ORF">CF386_04905</name>
</gene>
<evidence type="ECO:0000313" key="6">
    <source>
        <dbReference type="EMBL" id="ASK78390.1"/>
    </source>
</evidence>
<dbReference type="GO" id="GO:0004553">
    <property type="term" value="F:hydrolase activity, hydrolyzing O-glycosyl compounds"/>
    <property type="evidence" value="ECO:0007669"/>
    <property type="project" value="InterPro"/>
</dbReference>
<evidence type="ECO:0000313" key="7">
    <source>
        <dbReference type="Proteomes" id="UP000242175"/>
    </source>
</evidence>
<dbReference type="InterPro" id="IPR008939">
    <property type="entry name" value="Lytic_TGlycosylase_superhlx_U"/>
</dbReference>
<comment type="similarity">
    <text evidence="1">Belongs to the transglycosylase Slt family.</text>
</comment>
<dbReference type="Gene3D" id="1.25.20.10">
    <property type="entry name" value="Bacterial muramidases"/>
    <property type="match status" value="1"/>
</dbReference>
<dbReference type="Pfam" id="PF14718">
    <property type="entry name" value="SLT_L"/>
    <property type="match status" value="1"/>
</dbReference>
<dbReference type="RefSeq" id="WP_089073298.1">
    <property type="nucleotide sequence ID" value="NZ_CBCSAM010000001.1"/>
</dbReference>
<dbReference type="SUPFAM" id="SSF53955">
    <property type="entry name" value="Lysozyme-like"/>
    <property type="match status" value="1"/>
</dbReference>
<dbReference type="AlphaFoldDB" id="A0A220VDL9"/>
<organism evidence="6 7">
    <name type="scientific">Paraphotobacterium marinum</name>
    <dbReference type="NCBI Taxonomy" id="1755811"/>
    <lineage>
        <taxon>Bacteria</taxon>
        <taxon>Pseudomonadati</taxon>
        <taxon>Pseudomonadota</taxon>
        <taxon>Gammaproteobacteria</taxon>
        <taxon>Vibrionales</taxon>
        <taxon>Vibrionaceae</taxon>
        <taxon>Paraphotobacterium</taxon>
    </lineage>
</organism>
<dbReference type="InterPro" id="IPR012289">
    <property type="entry name" value="Lytic_TGlycosylase_superhlx_L"/>
</dbReference>
<dbReference type="OrthoDB" id="92254at2"/>
<keyword evidence="7" id="KW-1185">Reference proteome</keyword>
<keyword evidence="3" id="KW-0812">Transmembrane</keyword>
<dbReference type="Pfam" id="PF01464">
    <property type="entry name" value="SLT"/>
    <property type="match status" value="1"/>
</dbReference>
<evidence type="ECO:0000259" key="4">
    <source>
        <dbReference type="Pfam" id="PF01464"/>
    </source>
</evidence>
<evidence type="ECO:0000259" key="5">
    <source>
        <dbReference type="Pfam" id="PF14718"/>
    </source>
</evidence>
<dbReference type="InterPro" id="IPR008258">
    <property type="entry name" value="Transglycosylase_SLT_dom_1"/>
</dbReference>
<protein>
    <submittedName>
        <fullName evidence="6">Lytic murein transglycosylase</fullName>
    </submittedName>
</protein>
<dbReference type="PANTHER" id="PTHR37423">
    <property type="entry name" value="SOLUBLE LYTIC MUREIN TRANSGLYCOSYLASE-RELATED"/>
    <property type="match status" value="1"/>
</dbReference>
<accession>A0A220VDL9</accession>
<feature type="domain" description="Lytic transglycosylase superhelical linker" evidence="5">
    <location>
        <begin position="411"/>
        <end position="475"/>
    </location>
</feature>
<evidence type="ECO:0000256" key="3">
    <source>
        <dbReference type="SAM" id="Phobius"/>
    </source>
</evidence>
<dbReference type="PANTHER" id="PTHR37423:SF5">
    <property type="entry name" value="SOLUBLE LYTIC MUREIN TRANSGLYCOSYLASE"/>
    <property type="match status" value="1"/>
</dbReference>
<reference evidence="6 7" key="1">
    <citation type="journal article" date="2016" name="Int. J. Syst. Evol. Microbiol.">
        <title>Paraphotobacterium marinum gen. nov., sp. nov., a member of the family Vibrionaceae, isolated from surface seawater.</title>
        <authorList>
            <person name="Huang Z."/>
            <person name="Dong C."/>
            <person name="Shao Z."/>
        </authorList>
    </citation>
    <scope>NUCLEOTIDE SEQUENCE [LARGE SCALE GENOMIC DNA]</scope>
    <source>
        <strain evidence="6 7">NSCS20N07D</strain>
    </source>
</reference>
<dbReference type="InterPro" id="IPR023346">
    <property type="entry name" value="Lysozyme-like_dom_sf"/>
</dbReference>
<keyword evidence="3" id="KW-0472">Membrane</keyword>
<feature type="domain" description="Transglycosylase SLT" evidence="4">
    <location>
        <begin position="487"/>
        <end position="597"/>
    </location>
</feature>
<dbReference type="Proteomes" id="UP000242175">
    <property type="component" value="Chromosome large"/>
</dbReference>
<dbReference type="CDD" id="cd13401">
    <property type="entry name" value="Slt70-like"/>
    <property type="match status" value="1"/>
</dbReference>
<proteinExistence type="inferred from homology"/>
<dbReference type="GO" id="GO:0042597">
    <property type="term" value="C:periplasmic space"/>
    <property type="evidence" value="ECO:0007669"/>
    <property type="project" value="InterPro"/>
</dbReference>
<keyword evidence="2" id="KW-0732">Signal</keyword>
<name>A0A220VDL9_9GAMM</name>
<dbReference type="SUPFAM" id="SSF48435">
    <property type="entry name" value="Bacterial muramidases"/>
    <property type="match status" value="1"/>
</dbReference>
<dbReference type="InterPro" id="IPR037061">
    <property type="entry name" value="Lytic_TGlycoase_superhlx_L_sf"/>
</dbReference>
<sequence length="648" mass="76470">MNIKKYFILYPFIFIPCLLTCLSINANENESSERVDYLRAQKYLLNGDIGSFNKIYRKLNQSKYPLTPYLRYQHIKQNFSKYSVNQILNFSRSHNNYAFSNPIKDEYALYLIANSKWSDYLKVQNYKPKSLRFKCDYYYSQLKVGNQSLAWSGAKEIWSGYKQFPKNCKKLISAWKNTNKITDKDKLSRLLFLFKSNGSLNEITRLSDSIKDLKSKQLARQIVDLYKNPNLVTKFAKKNLVDNYNQKIVTEAYKRLVRTNINLAVKSLNSIKLSQNLPAYSFQYLKDYTAQKLMNYDNFSNNKWRDNVIRNSEDEALIATRIRMEMREAKWKSAEYWYNFLPTKSKKSLEWRFWHARFTEKLGNKKEGRRLLNQIVGKRDFYSAAAATILEKNISFPVPKLRFNKTVINKYKTELSIVGELIAINQIDYAIKEWNFLLNKTNRKEHETLSLYAHKHHWNYLTVLATIHGKFFDYIDTRFPLAHKWWFQFYSKKYGVDESILYALSRQESAFNTTAKSHAGARGLMQLMPATAYETAKEINLPYAGLSSLYIPQVNIELGTAYLSMMLDKYNGNRILAFASYNAGPHRVTKWLKESRGRLDVYDFIQCIPFKETRGYVKNILMYDIYYKTILNESNIRLLDNNELARIY</sequence>
<evidence type="ECO:0000256" key="1">
    <source>
        <dbReference type="ARBA" id="ARBA00007734"/>
    </source>
</evidence>